<evidence type="ECO:0000313" key="9">
    <source>
        <dbReference type="Proteomes" id="UP001303160"/>
    </source>
</evidence>
<evidence type="ECO:0000256" key="6">
    <source>
        <dbReference type="ARBA" id="ARBA00038447"/>
    </source>
</evidence>
<dbReference type="InterPro" id="IPR018607">
    <property type="entry name" value="Ctf8"/>
</dbReference>
<comment type="similarity">
    <text evidence="6">Belongs to the CTF8 family.</text>
</comment>
<keyword evidence="3" id="KW-0238">DNA-binding</keyword>
<feature type="compositionally biased region" description="Pro residues" evidence="7">
    <location>
        <begin position="10"/>
        <end position="21"/>
    </location>
</feature>
<evidence type="ECO:0000256" key="4">
    <source>
        <dbReference type="ARBA" id="ARBA00023242"/>
    </source>
</evidence>
<dbReference type="GO" id="GO:0007064">
    <property type="term" value="P:mitotic sister chromatid cohesion"/>
    <property type="evidence" value="ECO:0007669"/>
    <property type="project" value="InterPro"/>
</dbReference>
<evidence type="ECO:0000256" key="1">
    <source>
        <dbReference type="ARBA" id="ARBA00004123"/>
    </source>
</evidence>
<accession>A0AAN7ATX6</accession>
<dbReference type="AlphaFoldDB" id="A0AAN7ATX6"/>
<reference evidence="8" key="1">
    <citation type="journal article" date="2023" name="Mol. Phylogenet. Evol.">
        <title>Genome-scale phylogeny and comparative genomics of the fungal order Sordariales.</title>
        <authorList>
            <person name="Hensen N."/>
            <person name="Bonometti L."/>
            <person name="Westerberg I."/>
            <person name="Brannstrom I.O."/>
            <person name="Guillou S."/>
            <person name="Cros-Aarteil S."/>
            <person name="Calhoun S."/>
            <person name="Haridas S."/>
            <person name="Kuo A."/>
            <person name="Mondo S."/>
            <person name="Pangilinan J."/>
            <person name="Riley R."/>
            <person name="LaButti K."/>
            <person name="Andreopoulos B."/>
            <person name="Lipzen A."/>
            <person name="Chen C."/>
            <person name="Yan M."/>
            <person name="Daum C."/>
            <person name="Ng V."/>
            <person name="Clum A."/>
            <person name="Steindorff A."/>
            <person name="Ohm R.A."/>
            <person name="Martin F."/>
            <person name="Silar P."/>
            <person name="Natvig D.O."/>
            <person name="Lalanne C."/>
            <person name="Gautier V."/>
            <person name="Ament-Velasquez S.L."/>
            <person name="Kruys A."/>
            <person name="Hutchinson M.I."/>
            <person name="Powell A.J."/>
            <person name="Barry K."/>
            <person name="Miller A.N."/>
            <person name="Grigoriev I.V."/>
            <person name="Debuchy R."/>
            <person name="Gladieux P."/>
            <person name="Hiltunen Thoren M."/>
            <person name="Johannesson H."/>
        </authorList>
    </citation>
    <scope>NUCLEOTIDE SEQUENCE</scope>
    <source>
        <strain evidence="8">CBS 315.58</strain>
    </source>
</reference>
<evidence type="ECO:0000256" key="2">
    <source>
        <dbReference type="ARBA" id="ARBA00022705"/>
    </source>
</evidence>
<dbReference type="PANTHER" id="PTHR28605">
    <property type="entry name" value="CTF8, CHROMOSOME TRANSMISSION FIDELITY FACTOR 8 HOMOLOG (S. CEREVISIAE)"/>
    <property type="match status" value="1"/>
</dbReference>
<reference evidence="8" key="2">
    <citation type="submission" date="2023-05" db="EMBL/GenBank/DDBJ databases">
        <authorList>
            <consortium name="Lawrence Berkeley National Laboratory"/>
            <person name="Steindorff A."/>
            <person name="Hensen N."/>
            <person name="Bonometti L."/>
            <person name="Westerberg I."/>
            <person name="Brannstrom I.O."/>
            <person name="Guillou S."/>
            <person name="Cros-Aarteil S."/>
            <person name="Calhoun S."/>
            <person name="Haridas S."/>
            <person name="Kuo A."/>
            <person name="Mondo S."/>
            <person name="Pangilinan J."/>
            <person name="Riley R."/>
            <person name="Labutti K."/>
            <person name="Andreopoulos B."/>
            <person name="Lipzen A."/>
            <person name="Chen C."/>
            <person name="Yanf M."/>
            <person name="Daum C."/>
            <person name="Ng V."/>
            <person name="Clum A."/>
            <person name="Ohm R."/>
            <person name="Martin F."/>
            <person name="Silar P."/>
            <person name="Natvig D."/>
            <person name="Lalanne C."/>
            <person name="Gautier V."/>
            <person name="Ament-Velasquez S.L."/>
            <person name="Kruys A."/>
            <person name="Hutchinson M.I."/>
            <person name="Powell A.J."/>
            <person name="Barry K."/>
            <person name="Miller A.N."/>
            <person name="Grigoriev I.V."/>
            <person name="Debuchy R."/>
            <person name="Gladieux P."/>
            <person name="Thoren M.H."/>
            <person name="Johannesson H."/>
        </authorList>
    </citation>
    <scope>NUCLEOTIDE SEQUENCE</scope>
    <source>
        <strain evidence="8">CBS 315.58</strain>
    </source>
</reference>
<sequence length="154" mass="16928">MPTSISLHPPTTPLTPAPSPLPQLLRTPNGLALLELQGTINLPQSDSPEPLQIGQLAFPDYIEGETKPGEGPWMKKVYMYIGQHQKLFGEVKKLPAPVAVVRKRAASGQGQGEEEGVEELEIVEVVRWKLVFSGRPEPVTSSYFEREEDAEMVG</sequence>
<dbReference type="Pfam" id="PF09696">
    <property type="entry name" value="Ctf8"/>
    <property type="match status" value="1"/>
</dbReference>
<evidence type="ECO:0000256" key="7">
    <source>
        <dbReference type="SAM" id="MobiDB-lite"/>
    </source>
</evidence>
<name>A0AAN7ATX6_9PEZI</name>
<dbReference type="GO" id="GO:0031390">
    <property type="term" value="C:Ctf18 RFC-like complex"/>
    <property type="evidence" value="ECO:0007669"/>
    <property type="project" value="InterPro"/>
</dbReference>
<evidence type="ECO:0000256" key="3">
    <source>
        <dbReference type="ARBA" id="ARBA00023125"/>
    </source>
</evidence>
<keyword evidence="9" id="KW-1185">Reference proteome</keyword>
<dbReference type="Proteomes" id="UP001303160">
    <property type="component" value="Unassembled WGS sequence"/>
</dbReference>
<protein>
    <submittedName>
        <fullName evidence="8">Ctf8-domain-containing protein</fullName>
    </submittedName>
</protein>
<dbReference type="EMBL" id="MU863945">
    <property type="protein sequence ID" value="KAK4198472.1"/>
    <property type="molecule type" value="Genomic_DNA"/>
</dbReference>
<feature type="region of interest" description="Disordered" evidence="7">
    <location>
        <begin position="1"/>
        <end position="21"/>
    </location>
</feature>
<keyword evidence="4" id="KW-0539">Nucleus</keyword>
<dbReference type="PANTHER" id="PTHR28605:SF1">
    <property type="entry name" value="CHROMOSOME TRANSMISSION FIDELITY FACTOR 8"/>
    <property type="match status" value="1"/>
</dbReference>
<evidence type="ECO:0000256" key="5">
    <source>
        <dbReference type="ARBA" id="ARBA00023306"/>
    </source>
</evidence>
<proteinExistence type="inferred from homology"/>
<comment type="caution">
    <text evidence="8">The sequence shown here is derived from an EMBL/GenBank/DDBJ whole genome shotgun (WGS) entry which is preliminary data.</text>
</comment>
<keyword evidence="2" id="KW-0235">DNA replication</keyword>
<organism evidence="8 9">
    <name type="scientific">Triangularia verruculosa</name>
    <dbReference type="NCBI Taxonomy" id="2587418"/>
    <lineage>
        <taxon>Eukaryota</taxon>
        <taxon>Fungi</taxon>
        <taxon>Dikarya</taxon>
        <taxon>Ascomycota</taxon>
        <taxon>Pezizomycotina</taxon>
        <taxon>Sordariomycetes</taxon>
        <taxon>Sordariomycetidae</taxon>
        <taxon>Sordariales</taxon>
        <taxon>Podosporaceae</taxon>
        <taxon>Triangularia</taxon>
    </lineage>
</organism>
<keyword evidence="5" id="KW-0131">Cell cycle</keyword>
<dbReference type="GO" id="GO:0003677">
    <property type="term" value="F:DNA binding"/>
    <property type="evidence" value="ECO:0007669"/>
    <property type="project" value="UniProtKB-KW"/>
</dbReference>
<evidence type="ECO:0000313" key="8">
    <source>
        <dbReference type="EMBL" id="KAK4198472.1"/>
    </source>
</evidence>
<gene>
    <name evidence="8" type="ORF">QBC40DRAFT_204768</name>
</gene>
<comment type="subcellular location">
    <subcellularLocation>
        <location evidence="1">Nucleus</location>
    </subcellularLocation>
</comment>
<dbReference type="GO" id="GO:0006260">
    <property type="term" value="P:DNA replication"/>
    <property type="evidence" value="ECO:0007669"/>
    <property type="project" value="UniProtKB-KW"/>
</dbReference>